<protein>
    <submittedName>
        <fullName evidence="1">Uncharacterized protein</fullName>
    </submittedName>
</protein>
<evidence type="ECO:0000313" key="2">
    <source>
        <dbReference type="Proteomes" id="UP000006512"/>
    </source>
</evidence>
<dbReference type="AlphaFoldDB" id="F4QR72"/>
<proteinExistence type="predicted"/>
<sequence>MVSWYVSMPWIIVAVHGSQAMEQIVVSVVVVSVTPPDLW</sequence>
<evidence type="ECO:0000313" key="1">
    <source>
        <dbReference type="EMBL" id="EGF90709.1"/>
    </source>
</evidence>
<organism evidence="1 2">
    <name type="scientific">Asticcacaulis biprosthecium C19</name>
    <dbReference type="NCBI Taxonomy" id="715226"/>
    <lineage>
        <taxon>Bacteria</taxon>
        <taxon>Pseudomonadati</taxon>
        <taxon>Pseudomonadota</taxon>
        <taxon>Alphaproteobacteria</taxon>
        <taxon>Caulobacterales</taxon>
        <taxon>Caulobacteraceae</taxon>
        <taxon>Asticcacaulis</taxon>
    </lineage>
</organism>
<dbReference type="EMBL" id="GL883079">
    <property type="protein sequence ID" value="EGF90709.1"/>
    <property type="molecule type" value="Genomic_DNA"/>
</dbReference>
<dbReference type="Proteomes" id="UP000006512">
    <property type="component" value="Unassembled WGS sequence"/>
</dbReference>
<dbReference type="STRING" id="715226.ABI_37410"/>
<dbReference type="HOGENOM" id="CLU_3304017_0_0_5"/>
<keyword evidence="2" id="KW-1185">Reference proteome</keyword>
<gene>
    <name evidence="1" type="ORF">ABI_37410</name>
</gene>
<name>F4QR72_9CAUL</name>
<reference evidence="2" key="1">
    <citation type="submission" date="2011-03" db="EMBL/GenBank/DDBJ databases">
        <title>Draft genome sequence of Brevundimonas diminuta.</title>
        <authorList>
            <person name="Brown P.J.B."/>
            <person name="Buechlein A."/>
            <person name="Hemmerich C."/>
            <person name="Brun Y.V."/>
        </authorList>
    </citation>
    <scope>NUCLEOTIDE SEQUENCE [LARGE SCALE GENOMIC DNA]</scope>
    <source>
        <strain evidence="2">C19</strain>
    </source>
</reference>
<accession>F4QR72</accession>